<evidence type="ECO:0000313" key="2">
    <source>
        <dbReference type="Proteomes" id="UP000765509"/>
    </source>
</evidence>
<dbReference type="PANTHER" id="PTHR24559:SF444">
    <property type="entry name" value="REVERSE TRANSCRIPTASE DOMAIN-CONTAINING PROTEIN"/>
    <property type="match status" value="1"/>
</dbReference>
<comment type="caution">
    <text evidence="1">The sequence shown here is derived from an EMBL/GenBank/DDBJ whole genome shotgun (WGS) entry which is preliminary data.</text>
</comment>
<gene>
    <name evidence="1" type="ORF">O181_083946</name>
</gene>
<dbReference type="EMBL" id="AVOT02049048">
    <property type="protein sequence ID" value="MBW0544231.1"/>
    <property type="molecule type" value="Genomic_DNA"/>
</dbReference>
<dbReference type="Proteomes" id="UP000765509">
    <property type="component" value="Unassembled WGS sequence"/>
</dbReference>
<organism evidence="1 2">
    <name type="scientific">Austropuccinia psidii MF-1</name>
    <dbReference type="NCBI Taxonomy" id="1389203"/>
    <lineage>
        <taxon>Eukaryota</taxon>
        <taxon>Fungi</taxon>
        <taxon>Dikarya</taxon>
        <taxon>Basidiomycota</taxon>
        <taxon>Pucciniomycotina</taxon>
        <taxon>Pucciniomycetes</taxon>
        <taxon>Pucciniales</taxon>
        <taxon>Sphaerophragmiaceae</taxon>
        <taxon>Austropuccinia</taxon>
    </lineage>
</organism>
<proteinExistence type="predicted"/>
<dbReference type="InterPro" id="IPR043502">
    <property type="entry name" value="DNA/RNA_pol_sf"/>
</dbReference>
<dbReference type="SUPFAM" id="SSF56672">
    <property type="entry name" value="DNA/RNA polymerases"/>
    <property type="match status" value="1"/>
</dbReference>
<dbReference type="PANTHER" id="PTHR24559">
    <property type="entry name" value="TRANSPOSON TY3-I GAG-POL POLYPROTEIN"/>
    <property type="match status" value="1"/>
</dbReference>
<sequence>MSEKLIKSEFNQELTEKMKQKLSDLLFQYKSAFETDNETLSTIIRHEANITIRVEKPYQPLLRTPACPEIPRAREALEGHIKELMDLGILRKLGHNEQVKVTTTVIIAWHNLKSKMVGEFGALNTYPIPERYPIPRIHEKLTKLSQAKFITSMDALRGFNQNVLRENSKELLRRKFHCEIYE</sequence>
<name>A0A9Q3FQ02_9BASI</name>
<dbReference type="OrthoDB" id="2286242at2759"/>
<dbReference type="AlphaFoldDB" id="A0A9Q3FQ02"/>
<accession>A0A9Q3FQ02</accession>
<keyword evidence="2" id="KW-1185">Reference proteome</keyword>
<reference evidence="1" key="1">
    <citation type="submission" date="2021-03" db="EMBL/GenBank/DDBJ databases">
        <title>Draft genome sequence of rust myrtle Austropuccinia psidii MF-1, a brazilian biotype.</title>
        <authorList>
            <person name="Quecine M.C."/>
            <person name="Pachon D.M.R."/>
            <person name="Bonatelli M.L."/>
            <person name="Correr F.H."/>
            <person name="Franceschini L.M."/>
            <person name="Leite T.F."/>
            <person name="Margarido G.R.A."/>
            <person name="Almeida C.A."/>
            <person name="Ferrarezi J.A."/>
            <person name="Labate C.A."/>
        </authorList>
    </citation>
    <scope>NUCLEOTIDE SEQUENCE</scope>
    <source>
        <strain evidence="1">MF-1</strain>
    </source>
</reference>
<dbReference type="InterPro" id="IPR053134">
    <property type="entry name" value="RNA-dir_DNA_polymerase"/>
</dbReference>
<dbReference type="Gene3D" id="3.10.10.10">
    <property type="entry name" value="HIV Type 1 Reverse Transcriptase, subunit A, domain 1"/>
    <property type="match status" value="1"/>
</dbReference>
<dbReference type="InterPro" id="IPR043128">
    <property type="entry name" value="Rev_trsase/Diguanyl_cyclase"/>
</dbReference>
<evidence type="ECO:0000313" key="1">
    <source>
        <dbReference type="EMBL" id="MBW0544231.1"/>
    </source>
</evidence>
<dbReference type="Gene3D" id="3.30.70.270">
    <property type="match status" value="1"/>
</dbReference>
<protein>
    <submittedName>
        <fullName evidence="1">Uncharacterized protein</fullName>
    </submittedName>
</protein>